<dbReference type="RefSeq" id="WP_066776647.1">
    <property type="nucleotide sequence ID" value="NZ_BMIP01000002.1"/>
</dbReference>
<evidence type="ECO:0000313" key="3">
    <source>
        <dbReference type="Proteomes" id="UP000612349"/>
    </source>
</evidence>
<feature type="signal peptide" evidence="1">
    <location>
        <begin position="1"/>
        <end position="22"/>
    </location>
</feature>
<keyword evidence="3" id="KW-1185">Reference proteome</keyword>
<evidence type="ECO:0000313" key="2">
    <source>
        <dbReference type="EMBL" id="GGD62418.1"/>
    </source>
</evidence>
<dbReference type="SUPFAM" id="SSF74653">
    <property type="entry name" value="TolA/TonB C-terminal domain"/>
    <property type="match status" value="1"/>
</dbReference>
<comment type="caution">
    <text evidence="2">The sequence shown here is derived from an EMBL/GenBank/DDBJ whole genome shotgun (WGS) entry which is preliminary data.</text>
</comment>
<dbReference type="EMBL" id="BMIP01000002">
    <property type="protein sequence ID" value="GGD62418.1"/>
    <property type="molecule type" value="Genomic_DNA"/>
</dbReference>
<dbReference type="OrthoDB" id="7408406at2"/>
<dbReference type="Proteomes" id="UP000612349">
    <property type="component" value="Unassembled WGS sequence"/>
</dbReference>
<organism evidence="2 3">
    <name type="scientific">Croceicoccus mobilis</name>
    <dbReference type="NCBI Taxonomy" id="1703339"/>
    <lineage>
        <taxon>Bacteria</taxon>
        <taxon>Pseudomonadati</taxon>
        <taxon>Pseudomonadota</taxon>
        <taxon>Alphaproteobacteria</taxon>
        <taxon>Sphingomonadales</taxon>
        <taxon>Erythrobacteraceae</taxon>
        <taxon>Croceicoccus</taxon>
    </lineage>
</organism>
<reference evidence="2" key="2">
    <citation type="submission" date="2020-09" db="EMBL/GenBank/DDBJ databases">
        <authorList>
            <person name="Sun Q."/>
            <person name="Zhou Y."/>
        </authorList>
    </citation>
    <scope>NUCLEOTIDE SEQUENCE</scope>
    <source>
        <strain evidence="2">CGMCC 1.15360</strain>
    </source>
</reference>
<sequence>MRPIIPTIAAATLLTFALPVQSEPQEGSTIEVAPRMSADQWAQSVSKSLNGQLRQIEIDQYHSVPEAIIQIRFEIADGVPVNVRMVEPSGMKWLDRATLHSVAQMRGLPDMPASLEGWTVRANIISAKDSRTAQRMMRGMQHSAATQMASAESTREIVLTAGG</sequence>
<proteinExistence type="predicted"/>
<accession>A0A916YUM2</accession>
<name>A0A916YUM2_9SPHN</name>
<evidence type="ECO:0000256" key="1">
    <source>
        <dbReference type="SAM" id="SignalP"/>
    </source>
</evidence>
<dbReference type="Gene3D" id="3.30.1150.10">
    <property type="match status" value="1"/>
</dbReference>
<feature type="chain" id="PRO_5037090288" description="TonB C-terminal domain-containing protein" evidence="1">
    <location>
        <begin position="23"/>
        <end position="163"/>
    </location>
</feature>
<dbReference type="AlphaFoldDB" id="A0A916YUM2"/>
<protein>
    <recommendedName>
        <fullName evidence="4">TonB C-terminal domain-containing protein</fullName>
    </recommendedName>
</protein>
<reference evidence="2" key="1">
    <citation type="journal article" date="2014" name="Int. J. Syst. Evol. Microbiol.">
        <title>Complete genome sequence of Corynebacterium casei LMG S-19264T (=DSM 44701T), isolated from a smear-ripened cheese.</title>
        <authorList>
            <consortium name="US DOE Joint Genome Institute (JGI-PGF)"/>
            <person name="Walter F."/>
            <person name="Albersmeier A."/>
            <person name="Kalinowski J."/>
            <person name="Ruckert C."/>
        </authorList>
    </citation>
    <scope>NUCLEOTIDE SEQUENCE</scope>
    <source>
        <strain evidence="2">CGMCC 1.15360</strain>
    </source>
</reference>
<evidence type="ECO:0008006" key="4">
    <source>
        <dbReference type="Google" id="ProtNLM"/>
    </source>
</evidence>
<keyword evidence="1" id="KW-0732">Signal</keyword>
<gene>
    <name evidence="2" type="ORF">GCM10010990_09800</name>
</gene>